<name>A0A482XH27_LAOST</name>
<dbReference type="InterPro" id="IPR009003">
    <property type="entry name" value="Peptidase_S1_PA"/>
</dbReference>
<protein>
    <recommendedName>
        <fullName evidence="7">Peptidase S1 domain-containing protein</fullName>
    </recommendedName>
</protein>
<evidence type="ECO:0000256" key="5">
    <source>
        <dbReference type="ARBA" id="ARBA00023180"/>
    </source>
</evidence>
<dbReference type="InterPro" id="IPR001254">
    <property type="entry name" value="Trypsin_dom"/>
</dbReference>
<organism evidence="8 9">
    <name type="scientific">Laodelphax striatellus</name>
    <name type="common">Small brown planthopper</name>
    <name type="synonym">Delphax striatella</name>
    <dbReference type="NCBI Taxonomy" id="195883"/>
    <lineage>
        <taxon>Eukaryota</taxon>
        <taxon>Metazoa</taxon>
        <taxon>Ecdysozoa</taxon>
        <taxon>Arthropoda</taxon>
        <taxon>Hexapoda</taxon>
        <taxon>Insecta</taxon>
        <taxon>Pterygota</taxon>
        <taxon>Neoptera</taxon>
        <taxon>Paraneoptera</taxon>
        <taxon>Hemiptera</taxon>
        <taxon>Auchenorrhyncha</taxon>
        <taxon>Fulgoroidea</taxon>
        <taxon>Delphacidae</taxon>
        <taxon>Criomorphinae</taxon>
        <taxon>Laodelphax</taxon>
    </lineage>
</organism>
<evidence type="ECO:0000256" key="3">
    <source>
        <dbReference type="ARBA" id="ARBA00022729"/>
    </source>
</evidence>
<dbReference type="GO" id="GO:0006508">
    <property type="term" value="P:proteolysis"/>
    <property type="evidence" value="ECO:0007669"/>
    <property type="project" value="InterPro"/>
</dbReference>
<dbReference type="InParanoid" id="A0A482XH27"/>
<dbReference type="GO" id="GO:0005576">
    <property type="term" value="C:extracellular region"/>
    <property type="evidence" value="ECO:0007669"/>
    <property type="project" value="UniProtKB-SubCell"/>
</dbReference>
<dbReference type="OrthoDB" id="6629166at2759"/>
<comment type="similarity">
    <text evidence="6">Belongs to the peptidase S1 family. CLIP subfamily.</text>
</comment>
<keyword evidence="5" id="KW-0325">Glycoprotein</keyword>
<dbReference type="EMBL" id="QKKF02010000">
    <property type="protein sequence ID" value="RZF45062.1"/>
    <property type="molecule type" value="Genomic_DNA"/>
</dbReference>
<dbReference type="PANTHER" id="PTHR24256">
    <property type="entry name" value="TRYPTASE-RELATED"/>
    <property type="match status" value="1"/>
</dbReference>
<dbReference type="InterPro" id="IPR051487">
    <property type="entry name" value="Ser/Thr_Proteases_Immune/Dev"/>
</dbReference>
<dbReference type="Pfam" id="PF00089">
    <property type="entry name" value="Trypsin"/>
    <property type="match status" value="1"/>
</dbReference>
<dbReference type="Gene3D" id="2.40.10.10">
    <property type="entry name" value="Trypsin-like serine proteases"/>
    <property type="match status" value="1"/>
</dbReference>
<dbReference type="AlphaFoldDB" id="A0A482XH27"/>
<comment type="subcellular location">
    <subcellularLocation>
        <location evidence="1">Secreted</location>
    </subcellularLocation>
</comment>
<reference evidence="8 9" key="1">
    <citation type="journal article" date="2017" name="Gigascience">
        <title>Genome sequence of the small brown planthopper, Laodelphax striatellus.</title>
        <authorList>
            <person name="Zhu J."/>
            <person name="Jiang F."/>
            <person name="Wang X."/>
            <person name="Yang P."/>
            <person name="Bao Y."/>
            <person name="Zhao W."/>
            <person name="Wang W."/>
            <person name="Lu H."/>
            <person name="Wang Q."/>
            <person name="Cui N."/>
            <person name="Li J."/>
            <person name="Chen X."/>
            <person name="Luo L."/>
            <person name="Yu J."/>
            <person name="Kang L."/>
            <person name="Cui F."/>
        </authorList>
    </citation>
    <scope>NUCLEOTIDE SEQUENCE [LARGE SCALE GENOMIC DNA]</scope>
    <source>
        <strain evidence="8">Lst14</strain>
    </source>
</reference>
<evidence type="ECO:0000313" key="8">
    <source>
        <dbReference type="EMBL" id="RZF45062.1"/>
    </source>
</evidence>
<evidence type="ECO:0000256" key="4">
    <source>
        <dbReference type="ARBA" id="ARBA00023157"/>
    </source>
</evidence>
<dbReference type="SUPFAM" id="SSF50494">
    <property type="entry name" value="Trypsin-like serine proteases"/>
    <property type="match status" value="1"/>
</dbReference>
<proteinExistence type="inferred from homology"/>
<evidence type="ECO:0000259" key="7">
    <source>
        <dbReference type="PROSITE" id="PS50240"/>
    </source>
</evidence>
<dbReference type="FunFam" id="2.40.10.10:FF:000054">
    <property type="entry name" value="Complement C1r subcomponent"/>
    <property type="match status" value="1"/>
</dbReference>
<dbReference type="InterPro" id="IPR033116">
    <property type="entry name" value="TRYPSIN_SER"/>
</dbReference>
<keyword evidence="9" id="KW-1185">Reference proteome</keyword>
<comment type="caution">
    <text evidence="8">The sequence shown here is derived from an EMBL/GenBank/DDBJ whole genome shotgun (WGS) entry which is preliminary data.</text>
</comment>
<dbReference type="STRING" id="195883.A0A482XH27"/>
<dbReference type="PROSITE" id="PS00135">
    <property type="entry name" value="TRYPSIN_SER"/>
    <property type="match status" value="1"/>
</dbReference>
<evidence type="ECO:0000256" key="1">
    <source>
        <dbReference type="ARBA" id="ARBA00004613"/>
    </source>
</evidence>
<evidence type="ECO:0000256" key="2">
    <source>
        <dbReference type="ARBA" id="ARBA00022525"/>
    </source>
</evidence>
<dbReference type="GO" id="GO:0004252">
    <property type="term" value="F:serine-type endopeptidase activity"/>
    <property type="evidence" value="ECO:0007669"/>
    <property type="project" value="InterPro"/>
</dbReference>
<dbReference type="PROSITE" id="PS50240">
    <property type="entry name" value="TRYPSIN_DOM"/>
    <property type="match status" value="1"/>
</dbReference>
<dbReference type="InterPro" id="IPR043504">
    <property type="entry name" value="Peptidase_S1_PA_chymotrypsin"/>
</dbReference>
<keyword evidence="3" id="KW-0732">Signal</keyword>
<accession>A0A482XH27</accession>
<dbReference type="Proteomes" id="UP000291343">
    <property type="component" value="Unassembled WGS sequence"/>
</dbReference>
<gene>
    <name evidence="8" type="ORF">LSTR_LSTR002023</name>
</gene>
<sequence>MTYHSFYCFLVKEVTHPVLQTVTVPVLDSEVCVRKMRKATTVNPSKQICAGGEIGKDSCGGDSGGPLMSAQAIDDMPPRYFIIGLVSFGVKMCGMSTMPAVYTRVSSYLQWILDNIRR</sequence>
<feature type="domain" description="Peptidase S1" evidence="7">
    <location>
        <begin position="18"/>
        <end position="117"/>
    </location>
</feature>
<evidence type="ECO:0000256" key="6">
    <source>
        <dbReference type="ARBA" id="ARBA00024195"/>
    </source>
</evidence>
<keyword evidence="2" id="KW-0964">Secreted</keyword>
<evidence type="ECO:0000313" key="9">
    <source>
        <dbReference type="Proteomes" id="UP000291343"/>
    </source>
</evidence>
<dbReference type="SMR" id="A0A482XH27"/>
<keyword evidence="4" id="KW-1015">Disulfide bond</keyword>